<dbReference type="EMBL" id="WIXE01010455">
    <property type="protein sequence ID" value="KAK5977560.1"/>
    <property type="molecule type" value="Genomic_DNA"/>
</dbReference>
<sequence length="355" mass="39083">MHAAATVFLLSLFAGALSTPAHRASLRLRRADDAFVRTSELLSRAEAELPPLPLEFEEQEEEIYMSIDDPRVGTVDEEGNVLVPVDEDGRILPGFEHLIRPFQESDLNSPEPTRKDDDRTSGTEQDASVSSSIDVDSSYDENAINPNAAHLPAAKDYVDSREADIKEDRDQKNMEAVKPDLTGLEGVFQEDESVGKAPEGETKSEEKVDQLVNEILALSRSDIIDEKIPDGEGEEEGASNPQSIATDESKTDSLDEEPSKNGDDEAEERPNAVADPEDDGKEDDAQPPIGQGIREIERTLPVDDDKDYTDPTSFRKEDLLGHKVSPRTRHNPNSAALSSTLVSLIFTVIWCVCRM</sequence>
<feature type="compositionally biased region" description="Basic and acidic residues" evidence="1">
    <location>
        <begin position="112"/>
        <end position="121"/>
    </location>
</feature>
<accession>A0AAN8FV83</accession>
<dbReference type="Proteomes" id="UP001331761">
    <property type="component" value="Unassembled WGS sequence"/>
</dbReference>
<feature type="chain" id="PRO_5042912850" evidence="2">
    <location>
        <begin position="19"/>
        <end position="355"/>
    </location>
</feature>
<evidence type="ECO:0000313" key="4">
    <source>
        <dbReference type="Proteomes" id="UP001331761"/>
    </source>
</evidence>
<gene>
    <name evidence="3" type="ORF">GCK32_004246</name>
</gene>
<reference evidence="3 4" key="1">
    <citation type="submission" date="2019-10" db="EMBL/GenBank/DDBJ databases">
        <title>Assembly and Annotation for the nematode Trichostrongylus colubriformis.</title>
        <authorList>
            <person name="Martin J."/>
        </authorList>
    </citation>
    <scope>NUCLEOTIDE SEQUENCE [LARGE SCALE GENOMIC DNA]</scope>
    <source>
        <strain evidence="3">G859</strain>
        <tissue evidence="3">Whole worm</tissue>
    </source>
</reference>
<comment type="caution">
    <text evidence="3">The sequence shown here is derived from an EMBL/GenBank/DDBJ whole genome shotgun (WGS) entry which is preliminary data.</text>
</comment>
<keyword evidence="2" id="KW-0732">Signal</keyword>
<dbReference type="AlphaFoldDB" id="A0AAN8FV83"/>
<evidence type="ECO:0000256" key="1">
    <source>
        <dbReference type="SAM" id="MobiDB-lite"/>
    </source>
</evidence>
<evidence type="ECO:0000256" key="2">
    <source>
        <dbReference type="SAM" id="SignalP"/>
    </source>
</evidence>
<name>A0AAN8FV83_TRICO</name>
<protein>
    <submittedName>
        <fullName evidence="3">Uncharacterized protein</fullName>
    </submittedName>
</protein>
<feature type="compositionally biased region" description="Basic and acidic residues" evidence="1">
    <location>
        <begin position="156"/>
        <end position="178"/>
    </location>
</feature>
<evidence type="ECO:0000313" key="3">
    <source>
        <dbReference type="EMBL" id="KAK5977560.1"/>
    </source>
</evidence>
<feature type="compositionally biased region" description="Basic and acidic residues" evidence="1">
    <location>
        <begin position="247"/>
        <end position="263"/>
    </location>
</feature>
<organism evidence="3 4">
    <name type="scientific">Trichostrongylus colubriformis</name>
    <name type="common">Black scour worm</name>
    <dbReference type="NCBI Taxonomy" id="6319"/>
    <lineage>
        <taxon>Eukaryota</taxon>
        <taxon>Metazoa</taxon>
        <taxon>Ecdysozoa</taxon>
        <taxon>Nematoda</taxon>
        <taxon>Chromadorea</taxon>
        <taxon>Rhabditida</taxon>
        <taxon>Rhabditina</taxon>
        <taxon>Rhabditomorpha</taxon>
        <taxon>Strongyloidea</taxon>
        <taxon>Trichostrongylidae</taxon>
        <taxon>Trichostrongylus</taxon>
    </lineage>
</organism>
<feature type="signal peptide" evidence="2">
    <location>
        <begin position="1"/>
        <end position="18"/>
    </location>
</feature>
<feature type="compositionally biased region" description="Basic and acidic residues" evidence="1">
    <location>
        <begin position="294"/>
        <end position="303"/>
    </location>
</feature>
<keyword evidence="4" id="KW-1185">Reference proteome</keyword>
<feature type="region of interest" description="Disordered" evidence="1">
    <location>
        <begin position="101"/>
        <end position="334"/>
    </location>
</feature>
<feature type="compositionally biased region" description="Basic and acidic residues" evidence="1">
    <location>
        <begin position="198"/>
        <end position="209"/>
    </location>
</feature>
<proteinExistence type="predicted"/>